<dbReference type="AlphaFoldDB" id="A0A9D2EE57"/>
<keyword evidence="1" id="KW-0472">Membrane</keyword>
<comment type="caution">
    <text evidence="2">The sequence shown here is derived from an EMBL/GenBank/DDBJ whole genome shotgun (WGS) entry which is preliminary data.</text>
</comment>
<sequence length="150" mass="16028">MTMDVWVSLGGVLVAVLALYAALSRPMKRLEADIGGLRGEVKADIGGLRGEVKADIGGLRSELKADIAALDERVTMVDERLRSVGANVVRLDERVARLDDRVVGVDSRLVRLDDRVAGLDDRVYALAVGLQPRLHRPEGSESRGATGSAG</sequence>
<gene>
    <name evidence="2" type="ORF">H9815_10170</name>
</gene>
<accession>A0A9D2EE57</accession>
<feature type="transmembrane region" description="Helical" evidence="1">
    <location>
        <begin position="6"/>
        <end position="23"/>
    </location>
</feature>
<dbReference type="Proteomes" id="UP000824037">
    <property type="component" value="Unassembled WGS sequence"/>
</dbReference>
<evidence type="ECO:0000313" key="2">
    <source>
        <dbReference type="EMBL" id="HIZ36133.1"/>
    </source>
</evidence>
<keyword evidence="1" id="KW-0812">Transmembrane</keyword>
<protein>
    <submittedName>
        <fullName evidence="2">Apolipoprotein A1/A4/E family protein</fullName>
    </submittedName>
</protein>
<organism evidence="2 3">
    <name type="scientific">Candidatus Ruania gallistercoris</name>
    <dbReference type="NCBI Taxonomy" id="2838746"/>
    <lineage>
        <taxon>Bacteria</taxon>
        <taxon>Bacillati</taxon>
        <taxon>Actinomycetota</taxon>
        <taxon>Actinomycetes</taxon>
        <taxon>Micrococcales</taxon>
        <taxon>Ruaniaceae</taxon>
        <taxon>Ruania</taxon>
    </lineage>
</organism>
<proteinExistence type="predicted"/>
<keyword evidence="1" id="KW-1133">Transmembrane helix</keyword>
<evidence type="ECO:0000313" key="3">
    <source>
        <dbReference type="Proteomes" id="UP000824037"/>
    </source>
</evidence>
<dbReference type="EMBL" id="DXBY01000169">
    <property type="protein sequence ID" value="HIZ36133.1"/>
    <property type="molecule type" value="Genomic_DNA"/>
</dbReference>
<name>A0A9D2EE57_9MICO</name>
<evidence type="ECO:0000256" key="1">
    <source>
        <dbReference type="SAM" id="Phobius"/>
    </source>
</evidence>
<reference evidence="2" key="2">
    <citation type="submission" date="2021-04" db="EMBL/GenBank/DDBJ databases">
        <authorList>
            <person name="Gilroy R."/>
        </authorList>
    </citation>
    <scope>NUCLEOTIDE SEQUENCE</scope>
    <source>
        <strain evidence="2">ChiGjej4B4-7305</strain>
    </source>
</reference>
<dbReference type="Gene3D" id="1.20.5.170">
    <property type="match status" value="1"/>
</dbReference>
<reference evidence="2" key="1">
    <citation type="journal article" date="2021" name="PeerJ">
        <title>Extensive microbial diversity within the chicken gut microbiome revealed by metagenomics and culture.</title>
        <authorList>
            <person name="Gilroy R."/>
            <person name="Ravi A."/>
            <person name="Getino M."/>
            <person name="Pursley I."/>
            <person name="Horton D.L."/>
            <person name="Alikhan N.F."/>
            <person name="Baker D."/>
            <person name="Gharbi K."/>
            <person name="Hall N."/>
            <person name="Watson M."/>
            <person name="Adriaenssens E.M."/>
            <person name="Foster-Nyarko E."/>
            <person name="Jarju S."/>
            <person name="Secka A."/>
            <person name="Antonio M."/>
            <person name="Oren A."/>
            <person name="Chaudhuri R.R."/>
            <person name="La Ragione R."/>
            <person name="Hildebrand F."/>
            <person name="Pallen M.J."/>
        </authorList>
    </citation>
    <scope>NUCLEOTIDE SEQUENCE</scope>
    <source>
        <strain evidence="2">ChiGjej4B4-7305</strain>
    </source>
</reference>